<evidence type="ECO:0000256" key="1">
    <source>
        <dbReference type="SAM" id="MobiDB-lite"/>
    </source>
</evidence>
<keyword evidence="3" id="KW-1185">Reference proteome</keyword>
<name>A0AAE0C5K1_9CHLO</name>
<evidence type="ECO:0000313" key="2">
    <source>
        <dbReference type="EMBL" id="KAK3248836.1"/>
    </source>
</evidence>
<feature type="non-terminal residue" evidence="2">
    <location>
        <position position="1"/>
    </location>
</feature>
<protein>
    <submittedName>
        <fullName evidence="2">Uncharacterized protein</fullName>
    </submittedName>
</protein>
<dbReference type="EMBL" id="LGRX02027772">
    <property type="protein sequence ID" value="KAK3248836.1"/>
    <property type="molecule type" value="Genomic_DNA"/>
</dbReference>
<organism evidence="2 3">
    <name type="scientific">Cymbomonas tetramitiformis</name>
    <dbReference type="NCBI Taxonomy" id="36881"/>
    <lineage>
        <taxon>Eukaryota</taxon>
        <taxon>Viridiplantae</taxon>
        <taxon>Chlorophyta</taxon>
        <taxon>Pyramimonadophyceae</taxon>
        <taxon>Pyramimonadales</taxon>
        <taxon>Pyramimonadaceae</taxon>
        <taxon>Cymbomonas</taxon>
    </lineage>
</organism>
<comment type="caution">
    <text evidence="2">The sequence shown here is derived from an EMBL/GenBank/DDBJ whole genome shotgun (WGS) entry which is preliminary data.</text>
</comment>
<sequence length="199" mass="21140">AVAEAVAETVAEAEAKAEAVAEMVVVVVNEILQILYSVRGSLLLSALEVQTQVVKAEIEKRKAELELAKLSAELKACKEGEGRQGGGGTEEETVEGRRGRGFEASTYAPPPIANFYGGSQGVFPAGFMPPQAGAPGMYPNFAGGYGMPGGFPDPRGVTVTLSMQEMQHLSAQWQAGRQGPGGQYMSLQEYLNFHGRHPR</sequence>
<accession>A0AAE0C5K1</accession>
<dbReference type="Proteomes" id="UP001190700">
    <property type="component" value="Unassembled WGS sequence"/>
</dbReference>
<gene>
    <name evidence="2" type="ORF">CYMTET_41710</name>
</gene>
<proteinExistence type="predicted"/>
<feature type="region of interest" description="Disordered" evidence="1">
    <location>
        <begin position="78"/>
        <end position="105"/>
    </location>
</feature>
<reference evidence="2 3" key="1">
    <citation type="journal article" date="2015" name="Genome Biol. Evol.">
        <title>Comparative Genomics of a Bacterivorous Green Alga Reveals Evolutionary Causalities and Consequences of Phago-Mixotrophic Mode of Nutrition.</title>
        <authorList>
            <person name="Burns J.A."/>
            <person name="Paasch A."/>
            <person name="Narechania A."/>
            <person name="Kim E."/>
        </authorList>
    </citation>
    <scope>NUCLEOTIDE SEQUENCE [LARGE SCALE GENOMIC DNA]</scope>
    <source>
        <strain evidence="2 3">PLY_AMNH</strain>
    </source>
</reference>
<evidence type="ECO:0000313" key="3">
    <source>
        <dbReference type="Proteomes" id="UP001190700"/>
    </source>
</evidence>
<dbReference type="AlphaFoldDB" id="A0AAE0C5K1"/>